<protein>
    <submittedName>
        <fullName evidence="1">Uncharacterized protein</fullName>
    </submittedName>
</protein>
<evidence type="ECO:0000313" key="2">
    <source>
        <dbReference type="Proteomes" id="UP001056012"/>
    </source>
</evidence>
<dbReference type="AlphaFoldDB" id="A0A9Q8Z268"/>
<evidence type="ECO:0000313" key="1">
    <source>
        <dbReference type="EMBL" id="USP72988.1"/>
    </source>
</evidence>
<proteinExistence type="predicted"/>
<dbReference type="Proteomes" id="UP001056012">
    <property type="component" value="Chromosome 1"/>
</dbReference>
<dbReference type="OrthoDB" id="5243686at2759"/>
<reference evidence="1" key="1">
    <citation type="submission" date="2021-12" db="EMBL/GenBank/DDBJ databases">
        <title>Curvularia clavata genome.</title>
        <authorList>
            <person name="Cao Y."/>
        </authorList>
    </citation>
    <scope>NUCLEOTIDE SEQUENCE</scope>
    <source>
        <strain evidence="1">Yc1106</strain>
    </source>
</reference>
<dbReference type="EMBL" id="CP089274">
    <property type="protein sequence ID" value="USP72988.1"/>
    <property type="molecule type" value="Genomic_DNA"/>
</dbReference>
<keyword evidence="2" id="KW-1185">Reference proteome</keyword>
<organism evidence="1 2">
    <name type="scientific">Curvularia clavata</name>
    <dbReference type="NCBI Taxonomy" id="95742"/>
    <lineage>
        <taxon>Eukaryota</taxon>
        <taxon>Fungi</taxon>
        <taxon>Dikarya</taxon>
        <taxon>Ascomycota</taxon>
        <taxon>Pezizomycotina</taxon>
        <taxon>Dothideomycetes</taxon>
        <taxon>Pleosporomycetidae</taxon>
        <taxon>Pleosporales</taxon>
        <taxon>Pleosporineae</taxon>
        <taxon>Pleosporaceae</taxon>
        <taxon>Curvularia</taxon>
    </lineage>
</organism>
<accession>A0A9Q8Z268</accession>
<sequence length="225" mass="25779">MSGFYFQINEIRESGKFPGIGPLERPLSAEGAHVVVGEGASYRWWYCDGNRIQPAQQLPTGLIWYKTYSVFYREGFGFWILRGDAGNPGPGETWQPLCFDQDQYDQGASYLCNVAQRRAVAYRRETRWLPMLLPDIYYENAHVTRNEAYGGLKGELAIFLALIAFSMRPEQLASRLPYMLQSGSWMTHNLPHGRQEKRGVTVSIWTLPQGAAGVWNYERNTKYFS</sequence>
<dbReference type="VEuPathDB" id="FungiDB:yc1106_00262"/>
<gene>
    <name evidence="1" type="ORF">yc1106_00262</name>
</gene>
<name>A0A9Q8Z268_CURCL</name>